<gene>
    <name evidence="2" type="ORF">NDU88_000338</name>
</gene>
<evidence type="ECO:0000256" key="1">
    <source>
        <dbReference type="SAM" id="MobiDB-lite"/>
    </source>
</evidence>
<protein>
    <submittedName>
        <fullName evidence="2">Uncharacterized protein</fullName>
    </submittedName>
</protein>
<dbReference type="Proteomes" id="UP001066276">
    <property type="component" value="Chromosome 11"/>
</dbReference>
<name>A0AAV7L8B0_PLEWA</name>
<evidence type="ECO:0000313" key="2">
    <source>
        <dbReference type="EMBL" id="KAJ1087144.1"/>
    </source>
</evidence>
<sequence length="131" mass="14184">MKYNVNETRRPESHAFSPFPAAPGSSCEESRAGQFASAGIRAPVLCGCACGGDGGCREDSFQERKQAMGDPVERGARSTLPGGRAAGGWRSGPPITNTGAWIQAREHWSTPVHGCRFLEVRRGRRERGRRV</sequence>
<organism evidence="2 3">
    <name type="scientific">Pleurodeles waltl</name>
    <name type="common">Iberian ribbed newt</name>
    <dbReference type="NCBI Taxonomy" id="8319"/>
    <lineage>
        <taxon>Eukaryota</taxon>
        <taxon>Metazoa</taxon>
        <taxon>Chordata</taxon>
        <taxon>Craniata</taxon>
        <taxon>Vertebrata</taxon>
        <taxon>Euteleostomi</taxon>
        <taxon>Amphibia</taxon>
        <taxon>Batrachia</taxon>
        <taxon>Caudata</taxon>
        <taxon>Salamandroidea</taxon>
        <taxon>Salamandridae</taxon>
        <taxon>Pleurodelinae</taxon>
        <taxon>Pleurodeles</taxon>
    </lineage>
</organism>
<comment type="caution">
    <text evidence="2">The sequence shown here is derived from an EMBL/GenBank/DDBJ whole genome shotgun (WGS) entry which is preliminary data.</text>
</comment>
<reference evidence="2" key="1">
    <citation type="journal article" date="2022" name="bioRxiv">
        <title>Sequencing and chromosome-scale assembly of the giantPleurodeles waltlgenome.</title>
        <authorList>
            <person name="Brown T."/>
            <person name="Elewa A."/>
            <person name="Iarovenko S."/>
            <person name="Subramanian E."/>
            <person name="Araus A.J."/>
            <person name="Petzold A."/>
            <person name="Susuki M."/>
            <person name="Suzuki K.-i.T."/>
            <person name="Hayashi T."/>
            <person name="Toyoda A."/>
            <person name="Oliveira C."/>
            <person name="Osipova E."/>
            <person name="Leigh N.D."/>
            <person name="Simon A."/>
            <person name="Yun M.H."/>
        </authorList>
    </citation>
    <scope>NUCLEOTIDE SEQUENCE</scope>
    <source>
        <strain evidence="2">20211129_DDA</strain>
        <tissue evidence="2">Liver</tissue>
    </source>
</reference>
<proteinExistence type="predicted"/>
<keyword evidence="3" id="KW-1185">Reference proteome</keyword>
<feature type="region of interest" description="Disordered" evidence="1">
    <location>
        <begin position="67"/>
        <end position="95"/>
    </location>
</feature>
<evidence type="ECO:0000313" key="3">
    <source>
        <dbReference type="Proteomes" id="UP001066276"/>
    </source>
</evidence>
<accession>A0AAV7L8B0</accession>
<dbReference type="EMBL" id="JANPWB010000015">
    <property type="protein sequence ID" value="KAJ1087144.1"/>
    <property type="molecule type" value="Genomic_DNA"/>
</dbReference>
<feature type="compositionally biased region" description="Basic and acidic residues" evidence="1">
    <location>
        <begin position="67"/>
        <end position="76"/>
    </location>
</feature>
<dbReference type="AlphaFoldDB" id="A0AAV7L8B0"/>
<feature type="region of interest" description="Disordered" evidence="1">
    <location>
        <begin position="1"/>
        <end position="33"/>
    </location>
</feature>